<accession>A0A4D6HKM9</accession>
<evidence type="ECO:0000256" key="1">
    <source>
        <dbReference type="SAM" id="MobiDB-lite"/>
    </source>
</evidence>
<evidence type="ECO:0000313" key="3">
    <source>
        <dbReference type="Proteomes" id="UP000296822"/>
    </source>
</evidence>
<protein>
    <submittedName>
        <fullName evidence="2">Uncharacterized protein</fullName>
    </submittedName>
</protein>
<organism evidence="2 3">
    <name type="scientific">Natronorubrum bangense</name>
    <dbReference type="NCBI Taxonomy" id="61858"/>
    <lineage>
        <taxon>Archaea</taxon>
        <taxon>Methanobacteriati</taxon>
        <taxon>Methanobacteriota</taxon>
        <taxon>Stenosarchaea group</taxon>
        <taxon>Halobacteria</taxon>
        <taxon>Halobacteriales</taxon>
        <taxon>Natrialbaceae</taxon>
        <taxon>Natronorubrum</taxon>
    </lineage>
</organism>
<name>A0A4D6HKM9_9EURY</name>
<feature type="compositionally biased region" description="Basic and acidic residues" evidence="1">
    <location>
        <begin position="242"/>
        <end position="257"/>
    </location>
</feature>
<evidence type="ECO:0000313" key="2">
    <source>
        <dbReference type="EMBL" id="QCC53788.1"/>
    </source>
</evidence>
<dbReference type="RefSeq" id="WP_006066353.1">
    <property type="nucleotide sequence ID" value="NZ_CP031305.1"/>
</dbReference>
<dbReference type="Proteomes" id="UP000296822">
    <property type="component" value="Chromosome"/>
</dbReference>
<dbReference type="EMBL" id="CP031305">
    <property type="protein sequence ID" value="QCC53788.1"/>
    <property type="molecule type" value="Genomic_DNA"/>
</dbReference>
<sequence>MADEHDYDLTADVPMEDRVDNLETPDPVETALSVTTADIRRELVPLLGGGALLLSALRSLGRGQLRALPKGAAGVGLISYGLRNRRSSDDSTLEPRAAEIDSGTEGKELSDEARAAAERLDSGRESQIDADGEIDDTAQLGDERDSGESSRIEFTDNAADAEPRSKPDEDDGSDDPRRNADDDTTEIDISDSAMAEEVSEATGPDPEQAQPTQTDATEPESTPDDDAAPTNSEPDEESETASDTRDDDTGADAADRMDETEDDENQ</sequence>
<feature type="compositionally biased region" description="Basic and acidic residues" evidence="1">
    <location>
        <begin position="96"/>
        <end position="127"/>
    </location>
</feature>
<feature type="region of interest" description="Disordered" evidence="1">
    <location>
        <begin position="1"/>
        <end position="26"/>
    </location>
</feature>
<feature type="compositionally biased region" description="Basic and acidic residues" evidence="1">
    <location>
        <begin position="141"/>
        <end position="154"/>
    </location>
</feature>
<gene>
    <name evidence="2" type="ORF">DV706_04360</name>
</gene>
<dbReference type="AlphaFoldDB" id="A0A4D6HKM9"/>
<reference evidence="2 3" key="1">
    <citation type="journal article" date="2019" name="Nat. Commun.">
        <title>A new type of DNA phosphorothioation-based antiviral system in archaea.</title>
        <authorList>
            <person name="Xiong L."/>
            <person name="Liu S."/>
            <person name="Chen S."/>
            <person name="Xiao Y."/>
            <person name="Zhu B."/>
            <person name="Gao Y."/>
            <person name="Zhang Y."/>
            <person name="Chen B."/>
            <person name="Luo J."/>
            <person name="Deng Z."/>
            <person name="Chen X."/>
            <person name="Wang L."/>
            <person name="Chen S."/>
        </authorList>
    </citation>
    <scope>NUCLEOTIDE SEQUENCE [LARGE SCALE GENOMIC DNA]</scope>
    <source>
        <strain evidence="2 3">JCM 10635</strain>
    </source>
</reference>
<proteinExistence type="predicted"/>
<feature type="compositionally biased region" description="Acidic residues" evidence="1">
    <location>
        <begin position="217"/>
        <end position="241"/>
    </location>
</feature>
<dbReference type="GeneID" id="39850470"/>
<feature type="region of interest" description="Disordered" evidence="1">
    <location>
        <begin position="85"/>
        <end position="266"/>
    </location>
</feature>
<dbReference type="KEGG" id="nbg:DV706_04360"/>